<dbReference type="EMBL" id="KV460281">
    <property type="protein sequence ID" value="OBT91752.2"/>
    <property type="molecule type" value="Genomic_DNA"/>
</dbReference>
<dbReference type="CDD" id="cd04301">
    <property type="entry name" value="NAT_SF"/>
    <property type="match status" value="1"/>
</dbReference>
<sequence length="275" mass="29590">MAVSLDTPPIAADGPSTTTAPAKEDGKLQISVGGKELIHPAVTLLAPIFETDPLITYFLNGLTREERNAYLPKYFTILLTAAGMNKGSFYHTDELDSNPPFSVPSSGSPQKGGKVAVSHPWRSTIVLLPPGSSIDNPLTMLPSGLPSVLLKLGLRGVRKMLFEFEGACKSARKAGLRKGEDPYYIFFVGTAAAHQGQGIGGELVKEVLRKAQGEGKTVWLEATTGGSRRLYKRLGFEEVREIVMGEGRVGGDGLLKKGGEGVRVWAMVWRPEGKR</sequence>
<dbReference type="RefSeq" id="XP_059319252.1">
    <property type="nucleotide sequence ID" value="XM_059464133.1"/>
</dbReference>
<dbReference type="PROSITE" id="PS51186">
    <property type="entry name" value="GNAT"/>
    <property type="match status" value="1"/>
</dbReference>
<dbReference type="InterPro" id="IPR052523">
    <property type="entry name" value="Trichothecene_AcTrans"/>
</dbReference>
<dbReference type="GO" id="GO:0016747">
    <property type="term" value="F:acyltransferase activity, transferring groups other than amino-acyl groups"/>
    <property type="evidence" value="ECO:0007669"/>
    <property type="project" value="InterPro"/>
</dbReference>
<dbReference type="AlphaFoldDB" id="A0A1B8G7F9"/>
<evidence type="ECO:0000256" key="1">
    <source>
        <dbReference type="SAM" id="MobiDB-lite"/>
    </source>
</evidence>
<reference evidence="3 4" key="1">
    <citation type="submission" date="2016-03" db="EMBL/GenBank/DDBJ databases">
        <title>Comparative genomics of Pseudogymnoascus destructans, the fungus causing white-nose syndrome of bats.</title>
        <authorList>
            <person name="Palmer J.M."/>
            <person name="Drees K.P."/>
            <person name="Foster J.T."/>
            <person name="Lindner D.L."/>
        </authorList>
    </citation>
    <scope>NUCLEOTIDE SEQUENCE [LARGE SCALE GENOMIC DNA]</scope>
    <source>
        <strain evidence="3 4">UAMH 10579</strain>
    </source>
</reference>
<protein>
    <recommendedName>
        <fullName evidence="2">N-acetyltransferase domain-containing protein</fullName>
    </recommendedName>
</protein>
<dbReference type="Gene3D" id="3.40.630.30">
    <property type="match status" value="1"/>
</dbReference>
<dbReference type="Pfam" id="PF00583">
    <property type="entry name" value="Acetyltransf_1"/>
    <property type="match status" value="1"/>
</dbReference>
<dbReference type="STRING" id="342668.A0A1B8G7F9"/>
<reference evidence="4" key="2">
    <citation type="journal article" date="2018" name="Nat. Commun.">
        <title>Extreme sensitivity to ultraviolet light in the fungal pathogen causing white-nose syndrome of bats.</title>
        <authorList>
            <person name="Palmer J.M."/>
            <person name="Drees K.P."/>
            <person name="Foster J.T."/>
            <person name="Lindner D.L."/>
        </authorList>
    </citation>
    <scope>NUCLEOTIDE SEQUENCE [LARGE SCALE GENOMIC DNA]</scope>
    <source>
        <strain evidence="4">UAMH 10579</strain>
    </source>
</reference>
<dbReference type="InterPro" id="IPR000182">
    <property type="entry name" value="GNAT_dom"/>
</dbReference>
<gene>
    <name evidence="3" type="ORF">VE01_10216</name>
</gene>
<name>A0A1B8G7F9_9PEZI</name>
<dbReference type="PANTHER" id="PTHR42791:SF1">
    <property type="entry name" value="N-ACETYLTRANSFERASE DOMAIN-CONTAINING PROTEIN"/>
    <property type="match status" value="1"/>
</dbReference>
<evidence type="ECO:0000313" key="4">
    <source>
        <dbReference type="Proteomes" id="UP000091956"/>
    </source>
</evidence>
<feature type="region of interest" description="Disordered" evidence="1">
    <location>
        <begin position="1"/>
        <end position="24"/>
    </location>
</feature>
<feature type="domain" description="N-acetyltransferase" evidence="2">
    <location>
        <begin position="123"/>
        <end position="260"/>
    </location>
</feature>
<dbReference type="PANTHER" id="PTHR42791">
    <property type="entry name" value="GNAT FAMILY ACETYLTRANSFERASE"/>
    <property type="match status" value="1"/>
</dbReference>
<evidence type="ECO:0000313" key="3">
    <source>
        <dbReference type="EMBL" id="OBT91752.2"/>
    </source>
</evidence>
<organism evidence="3 4">
    <name type="scientific">Pseudogymnoascus verrucosus</name>
    <dbReference type="NCBI Taxonomy" id="342668"/>
    <lineage>
        <taxon>Eukaryota</taxon>
        <taxon>Fungi</taxon>
        <taxon>Dikarya</taxon>
        <taxon>Ascomycota</taxon>
        <taxon>Pezizomycotina</taxon>
        <taxon>Leotiomycetes</taxon>
        <taxon>Thelebolales</taxon>
        <taxon>Thelebolaceae</taxon>
        <taxon>Pseudogymnoascus</taxon>
    </lineage>
</organism>
<dbReference type="SUPFAM" id="SSF55729">
    <property type="entry name" value="Acyl-CoA N-acyltransferases (Nat)"/>
    <property type="match status" value="1"/>
</dbReference>
<evidence type="ECO:0000259" key="2">
    <source>
        <dbReference type="PROSITE" id="PS51186"/>
    </source>
</evidence>
<accession>A0A1B8G7F9</accession>
<dbReference type="InterPro" id="IPR016181">
    <property type="entry name" value="Acyl_CoA_acyltransferase"/>
</dbReference>
<proteinExistence type="predicted"/>
<keyword evidence="4" id="KW-1185">Reference proteome</keyword>
<dbReference type="Proteomes" id="UP000091956">
    <property type="component" value="Unassembled WGS sequence"/>
</dbReference>
<dbReference type="GeneID" id="28843602"/>